<feature type="transmembrane region" description="Helical" evidence="1">
    <location>
        <begin position="165"/>
        <end position="185"/>
    </location>
</feature>
<keyword evidence="1" id="KW-0812">Transmembrane</keyword>
<dbReference type="RefSeq" id="WP_177194428.1">
    <property type="nucleotide sequence ID" value="NZ_FJNE01000009.1"/>
</dbReference>
<gene>
    <name evidence="2" type="ORF">Tpal_2550</name>
</gene>
<proteinExistence type="predicted"/>
<feature type="transmembrane region" description="Helical" evidence="1">
    <location>
        <begin position="74"/>
        <end position="92"/>
    </location>
</feature>
<feature type="transmembrane region" description="Helical" evidence="1">
    <location>
        <begin position="245"/>
        <end position="264"/>
    </location>
</feature>
<protein>
    <recommendedName>
        <fullName evidence="4">Abc-2 type transporter</fullName>
    </recommendedName>
</protein>
<dbReference type="PANTHER" id="PTHR37305:SF1">
    <property type="entry name" value="MEMBRANE PROTEIN"/>
    <property type="match status" value="1"/>
</dbReference>
<feature type="transmembrane region" description="Helical" evidence="1">
    <location>
        <begin position="12"/>
        <end position="33"/>
    </location>
</feature>
<feature type="transmembrane region" description="Helical" evidence="1">
    <location>
        <begin position="125"/>
        <end position="150"/>
    </location>
</feature>
<dbReference type="STRING" id="140314.SAMN04488076_10856"/>
<dbReference type="EMBL" id="FJNE01000009">
    <property type="protein sequence ID" value="CZR00653.1"/>
    <property type="molecule type" value="Genomic_DNA"/>
</dbReference>
<evidence type="ECO:0000313" key="3">
    <source>
        <dbReference type="Proteomes" id="UP000242754"/>
    </source>
</evidence>
<dbReference type="PANTHER" id="PTHR37305">
    <property type="entry name" value="INTEGRAL MEMBRANE PROTEIN-RELATED"/>
    <property type="match status" value="1"/>
</dbReference>
<keyword evidence="1" id="KW-1133">Transmembrane helix</keyword>
<keyword evidence="1" id="KW-0472">Membrane</keyword>
<dbReference type="AlphaFoldDB" id="A0A143YX78"/>
<evidence type="ECO:0000256" key="1">
    <source>
        <dbReference type="SAM" id="Phobius"/>
    </source>
</evidence>
<dbReference type="Pfam" id="PF12679">
    <property type="entry name" value="ABC2_membrane_2"/>
    <property type="match status" value="1"/>
</dbReference>
<reference evidence="2 3" key="1">
    <citation type="submission" date="2016-02" db="EMBL/GenBank/DDBJ databases">
        <authorList>
            <person name="Wen L."/>
            <person name="He K."/>
            <person name="Yang H."/>
        </authorList>
    </citation>
    <scope>NUCLEOTIDE SEQUENCE [LARGE SCALE GENOMIC DNA]</scope>
    <source>
        <strain evidence="2">Trichococcus palustris</strain>
    </source>
</reference>
<dbReference type="Proteomes" id="UP000242754">
    <property type="component" value="Unassembled WGS sequence"/>
</dbReference>
<name>A0A143YX78_9LACT</name>
<organism evidence="2 3">
    <name type="scientific">Trichococcus palustris</name>
    <dbReference type="NCBI Taxonomy" id="140314"/>
    <lineage>
        <taxon>Bacteria</taxon>
        <taxon>Bacillati</taxon>
        <taxon>Bacillota</taxon>
        <taxon>Bacilli</taxon>
        <taxon>Lactobacillales</taxon>
        <taxon>Carnobacteriaceae</taxon>
        <taxon>Trichococcus</taxon>
    </lineage>
</organism>
<evidence type="ECO:0008006" key="4">
    <source>
        <dbReference type="Google" id="ProtNLM"/>
    </source>
</evidence>
<feature type="transmembrane region" description="Helical" evidence="1">
    <location>
        <begin position="197"/>
        <end position="216"/>
    </location>
</feature>
<keyword evidence="3" id="KW-1185">Reference proteome</keyword>
<evidence type="ECO:0000313" key="2">
    <source>
        <dbReference type="EMBL" id="CZR00653.1"/>
    </source>
</evidence>
<dbReference type="GO" id="GO:0005886">
    <property type="term" value="C:plasma membrane"/>
    <property type="evidence" value="ECO:0007669"/>
    <property type="project" value="UniProtKB-SubCell"/>
</dbReference>
<accession>A0A143YX78</accession>
<sequence length="273" mass="30569">MNSIKLEWKQERGGLLVWLFFVVVILGLFMAFFPLMQNQGMTDIVNSKLEAMPPELLEAFALTNGASLLTVTGYFAYIFQYVFLASCIFAVMKGAQALIKEETNGTIEYLYAQPISRAAIVTSKYIANLVLLLIFWAVVYGAALTFIYLFKENGVDFISVLPDVSLIFGTEFIILWFYYSVGFLFSTVIASSRSASGVGLVLVFGTYAIGLLAKLVTDYEFLRFFSPVDYALPATVLEEGIRWEYILICIAGSLLSLGLSHSIYRRKDLRIQV</sequence>
<dbReference type="GO" id="GO:0140359">
    <property type="term" value="F:ABC-type transporter activity"/>
    <property type="evidence" value="ECO:0007669"/>
    <property type="project" value="InterPro"/>
</dbReference>